<organism evidence="2 3">
    <name type="scientific">Vespula germanica</name>
    <name type="common">German yellow jacket</name>
    <name type="synonym">Paravespula germanica</name>
    <dbReference type="NCBI Taxonomy" id="30212"/>
    <lineage>
        <taxon>Eukaryota</taxon>
        <taxon>Metazoa</taxon>
        <taxon>Ecdysozoa</taxon>
        <taxon>Arthropoda</taxon>
        <taxon>Hexapoda</taxon>
        <taxon>Insecta</taxon>
        <taxon>Pterygota</taxon>
        <taxon>Neoptera</taxon>
        <taxon>Endopterygota</taxon>
        <taxon>Hymenoptera</taxon>
        <taxon>Apocrita</taxon>
        <taxon>Aculeata</taxon>
        <taxon>Vespoidea</taxon>
        <taxon>Vespidae</taxon>
        <taxon>Vespinae</taxon>
        <taxon>Vespula</taxon>
    </lineage>
</organism>
<feature type="compositionally biased region" description="Acidic residues" evidence="1">
    <location>
        <begin position="88"/>
        <end position="127"/>
    </location>
</feature>
<dbReference type="EMBL" id="JACSDZ010000016">
    <property type="protein sequence ID" value="KAF7385518.1"/>
    <property type="molecule type" value="Genomic_DNA"/>
</dbReference>
<gene>
    <name evidence="2" type="ORF">HZH68_013948</name>
</gene>
<comment type="caution">
    <text evidence="2">The sequence shown here is derived from an EMBL/GenBank/DDBJ whole genome shotgun (WGS) entry which is preliminary data.</text>
</comment>
<name>A0A834MWD6_VESGE</name>
<dbReference type="Proteomes" id="UP000617340">
    <property type="component" value="Unassembled WGS sequence"/>
</dbReference>
<evidence type="ECO:0000256" key="1">
    <source>
        <dbReference type="SAM" id="MobiDB-lite"/>
    </source>
</evidence>
<evidence type="ECO:0000313" key="3">
    <source>
        <dbReference type="Proteomes" id="UP000617340"/>
    </source>
</evidence>
<reference evidence="2" key="1">
    <citation type="journal article" date="2020" name="G3 (Bethesda)">
        <title>High-Quality Assemblies for Three Invasive Social Wasps from the &lt;i&gt;Vespula&lt;/i&gt; Genus.</title>
        <authorList>
            <person name="Harrop T.W.R."/>
            <person name="Guhlin J."/>
            <person name="McLaughlin G.M."/>
            <person name="Permina E."/>
            <person name="Stockwell P."/>
            <person name="Gilligan J."/>
            <person name="Le Lec M.F."/>
            <person name="Gruber M.A.M."/>
            <person name="Quinn O."/>
            <person name="Lovegrove M."/>
            <person name="Duncan E.J."/>
            <person name="Remnant E.J."/>
            <person name="Van Eeckhoven J."/>
            <person name="Graham B."/>
            <person name="Knapp R.A."/>
            <person name="Langford K.W."/>
            <person name="Kronenberg Z."/>
            <person name="Press M.O."/>
            <person name="Eacker S.M."/>
            <person name="Wilson-Rankin E.E."/>
            <person name="Purcell J."/>
            <person name="Lester P.J."/>
            <person name="Dearden P.K."/>
        </authorList>
    </citation>
    <scope>NUCLEOTIDE SEQUENCE</scope>
    <source>
        <strain evidence="2">Linc-1</strain>
    </source>
</reference>
<feature type="region of interest" description="Disordered" evidence="1">
    <location>
        <begin position="70"/>
        <end position="164"/>
    </location>
</feature>
<sequence>MLLKDASSIRARRFRGGDSTTGDIFGLGRWLKTHREFLFRPAHGCPRTMRLGRTALGSTRVPGHAQVLEVARGARDDEFSSLSRSPDSENEEEDEKDEEDEEEKDDDEDEENGEDEKEDTGDADADAVLEGQEGTEGKQRPATQRAFQESWSEQQDGRCVSINA</sequence>
<feature type="compositionally biased region" description="Polar residues" evidence="1">
    <location>
        <begin position="141"/>
        <end position="154"/>
    </location>
</feature>
<evidence type="ECO:0000313" key="2">
    <source>
        <dbReference type="EMBL" id="KAF7385518.1"/>
    </source>
</evidence>
<keyword evidence="3" id="KW-1185">Reference proteome</keyword>
<protein>
    <submittedName>
        <fullName evidence="2">Uncharacterized protein</fullName>
    </submittedName>
</protein>
<proteinExistence type="predicted"/>
<dbReference type="AlphaFoldDB" id="A0A834MWD6"/>
<accession>A0A834MWD6</accession>